<evidence type="ECO:0000313" key="3">
    <source>
        <dbReference type="Proteomes" id="UP001529235"/>
    </source>
</evidence>
<evidence type="ECO:0000256" key="1">
    <source>
        <dbReference type="SAM" id="MobiDB-lite"/>
    </source>
</evidence>
<feature type="compositionally biased region" description="Basic and acidic residues" evidence="1">
    <location>
        <begin position="1"/>
        <end position="13"/>
    </location>
</feature>
<evidence type="ECO:0000313" key="2">
    <source>
        <dbReference type="EMBL" id="MDK6028443.1"/>
    </source>
</evidence>
<gene>
    <name evidence="2" type="ORF">QPL79_03615</name>
</gene>
<reference evidence="2 3" key="1">
    <citation type="submission" date="2023-05" db="EMBL/GenBank/DDBJ databases">
        <title>A new hyperthermophilic archaea 'Ignisphaera cupida' sp. nov. and description of the family 'Ignisphaeraceae' fam. nov.</title>
        <authorList>
            <person name="Podosokorskaya O.A."/>
            <person name="Elcheninov A.G."/>
            <person name="Klukina A."/>
            <person name="Merkel A.Y."/>
        </authorList>
    </citation>
    <scope>NUCLEOTIDE SEQUENCE [LARGE SCALE GENOMIC DNA]</scope>
    <source>
        <strain evidence="2 3">4213-co</strain>
    </source>
</reference>
<comment type="caution">
    <text evidence="2">The sequence shown here is derived from an EMBL/GenBank/DDBJ whole genome shotgun (WGS) entry which is preliminary data.</text>
</comment>
<dbReference type="RefSeq" id="WP_285273429.1">
    <property type="nucleotide sequence ID" value="NZ_JASNVW010000002.1"/>
</dbReference>
<dbReference type="Proteomes" id="UP001529235">
    <property type="component" value="Unassembled WGS sequence"/>
</dbReference>
<sequence>MYNKKEESEDNRHFSRRNIKRENNPRREERFQKPIHRQHVEYRDRESRQELVPRPIGTQCAPTCPLFRCGKRALIIKLVDGRPTAWCSWVNDYCIGYKCQYASCSMRYLLPDGRCLFVVKGSEKSEDEFLKEVEKKDDLGNLKSLLSRRGIRKDLGIEDL</sequence>
<feature type="region of interest" description="Disordered" evidence="1">
    <location>
        <begin position="1"/>
        <end position="33"/>
    </location>
</feature>
<dbReference type="EMBL" id="JASNVW010000002">
    <property type="protein sequence ID" value="MDK6028443.1"/>
    <property type="molecule type" value="Genomic_DNA"/>
</dbReference>
<proteinExistence type="predicted"/>
<keyword evidence="3" id="KW-1185">Reference proteome</keyword>
<accession>A0ABD4Z773</accession>
<feature type="compositionally biased region" description="Basic and acidic residues" evidence="1">
    <location>
        <begin position="20"/>
        <end position="33"/>
    </location>
</feature>
<protein>
    <submittedName>
        <fullName evidence="2">Uncharacterized protein</fullName>
    </submittedName>
</protein>
<organism evidence="2 3">
    <name type="scientific">Ignisphaera cupida</name>
    <dbReference type="NCBI Taxonomy" id="3050454"/>
    <lineage>
        <taxon>Archaea</taxon>
        <taxon>Thermoproteota</taxon>
        <taxon>Thermoprotei</taxon>
        <taxon>Desulfurococcales</taxon>
        <taxon>Desulfurococcaceae</taxon>
        <taxon>Ignisphaera</taxon>
    </lineage>
</organism>
<dbReference type="AlphaFoldDB" id="A0ABD4Z773"/>
<name>A0ABD4Z773_9CREN</name>